<feature type="region of interest" description="Disordered" evidence="1">
    <location>
        <begin position="151"/>
        <end position="186"/>
    </location>
</feature>
<dbReference type="OMA" id="QDFKAIR"/>
<keyword evidence="3" id="KW-1185">Reference proteome</keyword>
<name>A0A834ZI13_TETSI</name>
<organism evidence="2 3">
    <name type="scientific">Tetracentron sinense</name>
    <name type="common">Spur-leaf</name>
    <dbReference type="NCBI Taxonomy" id="13715"/>
    <lineage>
        <taxon>Eukaryota</taxon>
        <taxon>Viridiplantae</taxon>
        <taxon>Streptophyta</taxon>
        <taxon>Embryophyta</taxon>
        <taxon>Tracheophyta</taxon>
        <taxon>Spermatophyta</taxon>
        <taxon>Magnoliopsida</taxon>
        <taxon>Trochodendrales</taxon>
        <taxon>Trochodendraceae</taxon>
        <taxon>Tetracentron</taxon>
    </lineage>
</organism>
<dbReference type="InterPro" id="IPR012438">
    <property type="entry name" value="DUF1639"/>
</dbReference>
<sequence>MEISGVSEGEKPPKFIVMAPERSKPLHNFSLPNLKWGNQKFLRCKKVNSNGEISSADRRSSTSEAESEVLINSGSEHLLEKELSLNGLESFRESPSQLIAASATISKIERNGDGEIEAIGEHLMFATEKMKVMVPEARPWNLRTRSAVCKAPNKIGGRGGSMNEKKKQKSSHMRTENQTNKSIQGVEKKEPCKLSISLSREEIEEDFMLMLGTKPSRRPKKRAKIVQNYMDSMFPGLWLSEVTPDSYKVPDCPNLERGSDGD</sequence>
<evidence type="ECO:0000313" key="3">
    <source>
        <dbReference type="Proteomes" id="UP000655225"/>
    </source>
</evidence>
<evidence type="ECO:0000256" key="1">
    <source>
        <dbReference type="SAM" id="MobiDB-lite"/>
    </source>
</evidence>
<comment type="caution">
    <text evidence="2">The sequence shown here is derived from an EMBL/GenBank/DDBJ whole genome shotgun (WGS) entry which is preliminary data.</text>
</comment>
<reference evidence="2 3" key="1">
    <citation type="submission" date="2020-04" db="EMBL/GenBank/DDBJ databases">
        <title>Plant Genome Project.</title>
        <authorList>
            <person name="Zhang R.-G."/>
        </authorList>
    </citation>
    <scope>NUCLEOTIDE SEQUENCE [LARGE SCALE GENOMIC DNA]</scope>
    <source>
        <strain evidence="2">YNK0</strain>
        <tissue evidence="2">Leaf</tissue>
    </source>
</reference>
<dbReference type="EMBL" id="JABCRI010000004">
    <property type="protein sequence ID" value="KAF8407795.1"/>
    <property type="molecule type" value="Genomic_DNA"/>
</dbReference>
<gene>
    <name evidence="2" type="ORF">HHK36_006931</name>
</gene>
<dbReference type="Pfam" id="PF07797">
    <property type="entry name" value="DUF1639"/>
    <property type="match status" value="1"/>
</dbReference>
<protein>
    <recommendedName>
        <fullName evidence="4">DUF1639 family protein</fullName>
    </recommendedName>
</protein>
<evidence type="ECO:0000313" key="2">
    <source>
        <dbReference type="EMBL" id="KAF8407795.1"/>
    </source>
</evidence>
<accession>A0A834ZI13</accession>
<dbReference type="Proteomes" id="UP000655225">
    <property type="component" value="Unassembled WGS sequence"/>
</dbReference>
<evidence type="ECO:0008006" key="4">
    <source>
        <dbReference type="Google" id="ProtNLM"/>
    </source>
</evidence>
<proteinExistence type="predicted"/>
<dbReference type="PANTHER" id="PTHR33130:SF90">
    <property type="entry name" value="DUF1639 DOMAIN-CONTAINING PROTEIN"/>
    <property type="match status" value="1"/>
</dbReference>
<dbReference type="OrthoDB" id="769821at2759"/>
<dbReference type="PANTHER" id="PTHR33130">
    <property type="entry name" value="PUTATIVE (DUF1639)-RELATED"/>
    <property type="match status" value="1"/>
</dbReference>
<dbReference type="AlphaFoldDB" id="A0A834ZI13"/>